<proteinExistence type="predicted"/>
<evidence type="ECO:0000313" key="7">
    <source>
        <dbReference type="EMBL" id="THD07711.1"/>
    </source>
</evidence>
<dbReference type="Proteomes" id="UP000307749">
    <property type="component" value="Unassembled WGS sequence"/>
</dbReference>
<dbReference type="OrthoDB" id="9783389at2"/>
<dbReference type="InterPro" id="IPR007016">
    <property type="entry name" value="O-antigen_ligase-rel_domated"/>
</dbReference>
<dbReference type="EMBL" id="MWQO01000057">
    <property type="protein sequence ID" value="THD07711.1"/>
    <property type="molecule type" value="Genomic_DNA"/>
</dbReference>
<feature type="transmembrane region" description="Helical" evidence="5">
    <location>
        <begin position="31"/>
        <end position="52"/>
    </location>
</feature>
<feature type="transmembrane region" description="Helical" evidence="5">
    <location>
        <begin position="220"/>
        <end position="237"/>
    </location>
</feature>
<feature type="transmembrane region" description="Helical" evidence="5">
    <location>
        <begin position="385"/>
        <end position="406"/>
    </location>
</feature>
<reference evidence="7 8" key="1">
    <citation type="submission" date="2017-02" db="EMBL/GenBank/DDBJ databases">
        <title>Whole genome sequencing of Metallibacterium scheffleri DSM 24874 (T).</title>
        <authorList>
            <person name="Kumar S."/>
            <person name="Patil P."/>
            <person name="Patil P.B."/>
        </authorList>
    </citation>
    <scope>NUCLEOTIDE SEQUENCE [LARGE SCALE GENOMIC DNA]</scope>
    <source>
        <strain evidence="7 8">DSM 24874</strain>
    </source>
</reference>
<feature type="transmembrane region" description="Helical" evidence="5">
    <location>
        <begin position="272"/>
        <end position="290"/>
    </location>
</feature>
<accession>A0A4V3USR2</accession>
<feature type="transmembrane region" description="Helical" evidence="5">
    <location>
        <begin position="58"/>
        <end position="75"/>
    </location>
</feature>
<evidence type="ECO:0000256" key="4">
    <source>
        <dbReference type="ARBA" id="ARBA00023136"/>
    </source>
</evidence>
<keyword evidence="2 5" id="KW-0812">Transmembrane</keyword>
<evidence type="ECO:0000313" key="8">
    <source>
        <dbReference type="Proteomes" id="UP000307749"/>
    </source>
</evidence>
<dbReference type="STRING" id="993689.GCA_002077135_02776"/>
<comment type="subcellular location">
    <subcellularLocation>
        <location evidence="1">Membrane</location>
        <topology evidence="1">Multi-pass membrane protein</topology>
    </subcellularLocation>
</comment>
<protein>
    <recommendedName>
        <fullName evidence="6">O-antigen ligase-related domain-containing protein</fullName>
    </recommendedName>
</protein>
<dbReference type="AlphaFoldDB" id="A0A4V3USR2"/>
<dbReference type="PANTHER" id="PTHR37422:SF13">
    <property type="entry name" value="LIPOPOLYSACCHARIDE BIOSYNTHESIS PROTEIN PA4999-RELATED"/>
    <property type="match status" value="1"/>
</dbReference>
<dbReference type="RefSeq" id="WP_081128666.1">
    <property type="nucleotide sequence ID" value="NZ_LDOS01000002.1"/>
</dbReference>
<name>A0A4V3USR2_9GAMM</name>
<evidence type="ECO:0000256" key="3">
    <source>
        <dbReference type="ARBA" id="ARBA00022989"/>
    </source>
</evidence>
<organism evidence="7 8">
    <name type="scientific">Metallibacterium scheffleri</name>
    <dbReference type="NCBI Taxonomy" id="993689"/>
    <lineage>
        <taxon>Bacteria</taxon>
        <taxon>Pseudomonadati</taxon>
        <taxon>Pseudomonadota</taxon>
        <taxon>Gammaproteobacteria</taxon>
        <taxon>Lysobacterales</taxon>
        <taxon>Rhodanobacteraceae</taxon>
        <taxon>Metallibacterium</taxon>
    </lineage>
</organism>
<feature type="transmembrane region" description="Helical" evidence="5">
    <location>
        <begin position="142"/>
        <end position="162"/>
    </location>
</feature>
<feature type="transmembrane region" description="Helical" evidence="5">
    <location>
        <begin position="87"/>
        <end position="104"/>
    </location>
</feature>
<evidence type="ECO:0000256" key="1">
    <source>
        <dbReference type="ARBA" id="ARBA00004141"/>
    </source>
</evidence>
<keyword evidence="3 5" id="KW-1133">Transmembrane helix</keyword>
<sequence>MVTIPGPALRRAAFVSTTAHSDHARSWPQRLIAACAMLVLAAALLLGGGTMQGLPGDAIVIALGLLLAVLLVAAWPAHLLRDHRAECILLLAVLLLPLLQLLPLPPALWTALPGRAALAADQASVGIAPHWAPLSLDPAGTWRAWLAMLPAAALFLAALTLSRRELLRLTLLIPLLALAGALLGFAQVAGGPDSPLRLFAYTQRTSAEGFFANRDHFADLLNIGMLLSAAWLIALWLQPGARAARRMLVMAAWWVTLATLLVALLLTQSRAGVALGALTLVAIVVLAWRAGQVKPRLVRRMALALLVIAMLALQWGLYAVLARLHQDPFEDARWWIMRTTWIAAQHYGFLGSGIGSFVHVLPQFQARATLIPPYVNHAHDDYLELWLEGGIPALLLMLAFVGGWAWRSLRAWRAPIADDPSAGNATLSALIARAAAAGVLVLLLHATVDYALRTLALEATLAILCAWLARGGKVDLSSRGRESRHRLETIVGAGRGAGSWPHSAAH</sequence>
<feature type="domain" description="O-antigen ligase-related" evidence="6">
    <location>
        <begin position="256"/>
        <end position="397"/>
    </location>
</feature>
<dbReference type="Pfam" id="PF04932">
    <property type="entry name" value="Wzy_C"/>
    <property type="match status" value="1"/>
</dbReference>
<feature type="transmembrane region" description="Helical" evidence="5">
    <location>
        <begin position="169"/>
        <end position="189"/>
    </location>
</feature>
<feature type="transmembrane region" description="Helical" evidence="5">
    <location>
        <begin position="249"/>
        <end position="266"/>
    </location>
</feature>
<evidence type="ECO:0000256" key="5">
    <source>
        <dbReference type="SAM" id="Phobius"/>
    </source>
</evidence>
<keyword evidence="4 5" id="KW-0472">Membrane</keyword>
<evidence type="ECO:0000259" key="6">
    <source>
        <dbReference type="Pfam" id="PF04932"/>
    </source>
</evidence>
<feature type="transmembrane region" description="Helical" evidence="5">
    <location>
        <begin position="302"/>
        <end position="321"/>
    </location>
</feature>
<keyword evidence="8" id="KW-1185">Reference proteome</keyword>
<feature type="transmembrane region" description="Helical" evidence="5">
    <location>
        <begin position="427"/>
        <end position="444"/>
    </location>
</feature>
<comment type="caution">
    <text evidence="7">The sequence shown here is derived from an EMBL/GenBank/DDBJ whole genome shotgun (WGS) entry which is preliminary data.</text>
</comment>
<gene>
    <name evidence="7" type="ORF">B1806_14590</name>
</gene>
<evidence type="ECO:0000256" key="2">
    <source>
        <dbReference type="ARBA" id="ARBA00022692"/>
    </source>
</evidence>
<dbReference type="GO" id="GO:0016020">
    <property type="term" value="C:membrane"/>
    <property type="evidence" value="ECO:0007669"/>
    <property type="project" value="UniProtKB-SubCell"/>
</dbReference>
<dbReference type="PANTHER" id="PTHR37422">
    <property type="entry name" value="TEICHURONIC ACID BIOSYNTHESIS PROTEIN TUAE"/>
    <property type="match status" value="1"/>
</dbReference>
<dbReference type="InterPro" id="IPR051533">
    <property type="entry name" value="WaaL-like"/>
</dbReference>